<dbReference type="InterPro" id="IPR003593">
    <property type="entry name" value="AAA+_ATPase"/>
</dbReference>
<dbReference type="PROSITE" id="PS50893">
    <property type="entry name" value="ABC_TRANSPORTER_2"/>
    <property type="match status" value="1"/>
</dbReference>
<dbReference type="SMART" id="SM00382">
    <property type="entry name" value="AAA"/>
    <property type="match status" value="1"/>
</dbReference>
<dbReference type="InterPro" id="IPR003439">
    <property type="entry name" value="ABC_transporter-like_ATP-bd"/>
</dbReference>
<name>A0A918HRP9_9ACTN</name>
<sequence>MSAIVMNDVRREFDVATGSVWRMNRRIRKFEALRGVTLNVARGELFGLLGPNGAGKTTTIKILTTLLVPTSGEVYLNGLDAVRSPHQVRSRIGYVFGGDKGLYDRLSARDNLRYFSNLYRISPVEQRKRINELLEMMNLLDRQNDRVETFSRGMKQRLHIARGLLHDPDIIYLDEPTNGLDPLAARDVRAIVRNLKNSGKTILLTTHYMFEAEDLCDRLAVIADGRIIAEGTSKELGALANAGSVVRAEIIGGAQALCRNLEDRIDVVNCHLEPLGDRELLTIRFAAHAGIEVPRLVREAVAADNGAQLLDLQLREPTLEDKYVTLVSQSRDKESA</sequence>
<evidence type="ECO:0000313" key="8">
    <source>
        <dbReference type="Proteomes" id="UP000646776"/>
    </source>
</evidence>
<protein>
    <submittedName>
        <fullName evidence="7">Daunorubicin resistance protein DrrA family ABC transporter ATP-binding protein</fullName>
    </submittedName>
</protein>
<dbReference type="SUPFAM" id="SSF52540">
    <property type="entry name" value="P-loop containing nucleoside triphosphate hydrolases"/>
    <property type="match status" value="1"/>
</dbReference>
<dbReference type="PANTHER" id="PTHR42711:SF18">
    <property type="entry name" value="ABC TRANSPORTER, ATP-BINDING PROTEIN"/>
    <property type="match status" value="1"/>
</dbReference>
<dbReference type="InterPro" id="IPR050763">
    <property type="entry name" value="ABC_transporter_ATP-binding"/>
</dbReference>
<reference evidence="7" key="2">
    <citation type="submission" date="2020-09" db="EMBL/GenBank/DDBJ databases">
        <authorList>
            <person name="Sun Q."/>
            <person name="Ohkuma M."/>
        </authorList>
    </citation>
    <scope>NUCLEOTIDE SEQUENCE</scope>
    <source>
        <strain evidence="7">JCM 4125</strain>
    </source>
</reference>
<evidence type="ECO:0000256" key="2">
    <source>
        <dbReference type="ARBA" id="ARBA00022448"/>
    </source>
</evidence>
<evidence type="ECO:0000256" key="1">
    <source>
        <dbReference type="ARBA" id="ARBA00004202"/>
    </source>
</evidence>
<comment type="caution">
    <text evidence="7">The sequence shown here is derived from an EMBL/GenBank/DDBJ whole genome shotgun (WGS) entry which is preliminary data.</text>
</comment>
<dbReference type="GO" id="GO:0016887">
    <property type="term" value="F:ATP hydrolysis activity"/>
    <property type="evidence" value="ECO:0007669"/>
    <property type="project" value="InterPro"/>
</dbReference>
<dbReference type="Proteomes" id="UP000646776">
    <property type="component" value="Unassembled WGS sequence"/>
</dbReference>
<gene>
    <name evidence="7" type="ORF">GCM10010226_91800</name>
</gene>
<dbReference type="AlphaFoldDB" id="A0A918HRP9"/>
<dbReference type="GO" id="GO:0005886">
    <property type="term" value="C:plasma membrane"/>
    <property type="evidence" value="ECO:0007669"/>
    <property type="project" value="UniProtKB-SubCell"/>
</dbReference>
<dbReference type="InterPro" id="IPR027417">
    <property type="entry name" value="P-loop_NTPase"/>
</dbReference>
<keyword evidence="4 7" id="KW-0067">ATP-binding</keyword>
<feature type="domain" description="ABC transporter" evidence="6">
    <location>
        <begin position="15"/>
        <end position="249"/>
    </location>
</feature>
<keyword evidence="3" id="KW-0547">Nucleotide-binding</keyword>
<evidence type="ECO:0000256" key="4">
    <source>
        <dbReference type="ARBA" id="ARBA00022840"/>
    </source>
</evidence>
<keyword evidence="5" id="KW-0046">Antibiotic resistance</keyword>
<organism evidence="7 8">
    <name type="scientific">Streptomyces phaeofaciens</name>
    <dbReference type="NCBI Taxonomy" id="68254"/>
    <lineage>
        <taxon>Bacteria</taxon>
        <taxon>Bacillati</taxon>
        <taxon>Actinomycetota</taxon>
        <taxon>Actinomycetes</taxon>
        <taxon>Kitasatosporales</taxon>
        <taxon>Streptomycetaceae</taxon>
        <taxon>Streptomyces</taxon>
    </lineage>
</organism>
<dbReference type="GO" id="GO:0046677">
    <property type="term" value="P:response to antibiotic"/>
    <property type="evidence" value="ECO:0007669"/>
    <property type="project" value="UniProtKB-KW"/>
</dbReference>
<evidence type="ECO:0000256" key="5">
    <source>
        <dbReference type="ARBA" id="ARBA00023251"/>
    </source>
</evidence>
<dbReference type="Gene3D" id="3.40.50.300">
    <property type="entry name" value="P-loop containing nucleotide triphosphate hydrolases"/>
    <property type="match status" value="1"/>
</dbReference>
<reference evidence="7" key="1">
    <citation type="journal article" date="2014" name="Int. J. Syst. Evol. Microbiol.">
        <title>Complete genome sequence of Corynebacterium casei LMG S-19264T (=DSM 44701T), isolated from a smear-ripened cheese.</title>
        <authorList>
            <consortium name="US DOE Joint Genome Institute (JGI-PGF)"/>
            <person name="Walter F."/>
            <person name="Albersmeier A."/>
            <person name="Kalinowski J."/>
            <person name="Ruckert C."/>
        </authorList>
    </citation>
    <scope>NUCLEOTIDE SEQUENCE</scope>
    <source>
        <strain evidence="7">JCM 4125</strain>
    </source>
</reference>
<keyword evidence="2" id="KW-0813">Transport</keyword>
<evidence type="ECO:0000313" key="7">
    <source>
        <dbReference type="EMBL" id="GGU00592.1"/>
    </source>
</evidence>
<dbReference type="PANTHER" id="PTHR42711">
    <property type="entry name" value="ABC TRANSPORTER ATP-BINDING PROTEIN"/>
    <property type="match status" value="1"/>
</dbReference>
<comment type="subcellular location">
    <subcellularLocation>
        <location evidence="1">Cell membrane</location>
        <topology evidence="1">Peripheral membrane protein</topology>
    </subcellularLocation>
</comment>
<dbReference type="EMBL" id="BMSA01000068">
    <property type="protein sequence ID" value="GGU00592.1"/>
    <property type="molecule type" value="Genomic_DNA"/>
</dbReference>
<proteinExistence type="predicted"/>
<dbReference type="Pfam" id="PF00005">
    <property type="entry name" value="ABC_tran"/>
    <property type="match status" value="1"/>
</dbReference>
<accession>A0A918HRP9</accession>
<evidence type="ECO:0000256" key="3">
    <source>
        <dbReference type="ARBA" id="ARBA00022741"/>
    </source>
</evidence>
<dbReference type="GO" id="GO:0005524">
    <property type="term" value="F:ATP binding"/>
    <property type="evidence" value="ECO:0007669"/>
    <property type="project" value="UniProtKB-KW"/>
</dbReference>
<dbReference type="RefSeq" id="WP_189718524.1">
    <property type="nucleotide sequence ID" value="NZ_BMSA01000068.1"/>
</dbReference>
<evidence type="ECO:0000259" key="6">
    <source>
        <dbReference type="PROSITE" id="PS50893"/>
    </source>
</evidence>
<keyword evidence="8" id="KW-1185">Reference proteome</keyword>